<organism evidence="1 2">
    <name type="scientific">Aspergillus melleus</name>
    <dbReference type="NCBI Taxonomy" id="138277"/>
    <lineage>
        <taxon>Eukaryota</taxon>
        <taxon>Fungi</taxon>
        <taxon>Dikarya</taxon>
        <taxon>Ascomycota</taxon>
        <taxon>Pezizomycotina</taxon>
        <taxon>Eurotiomycetes</taxon>
        <taxon>Eurotiomycetidae</taxon>
        <taxon>Eurotiales</taxon>
        <taxon>Aspergillaceae</taxon>
        <taxon>Aspergillus</taxon>
        <taxon>Aspergillus subgen. Circumdati</taxon>
    </lineage>
</organism>
<proteinExistence type="predicted"/>
<evidence type="ECO:0000313" key="1">
    <source>
        <dbReference type="EMBL" id="KAK1142504.1"/>
    </source>
</evidence>
<keyword evidence="2" id="KW-1185">Reference proteome</keyword>
<comment type="caution">
    <text evidence="1">The sequence shown here is derived from an EMBL/GenBank/DDBJ whole genome shotgun (WGS) entry which is preliminary data.</text>
</comment>
<dbReference type="EMBL" id="JAOPJF010000050">
    <property type="protein sequence ID" value="KAK1142504.1"/>
    <property type="molecule type" value="Genomic_DNA"/>
</dbReference>
<protein>
    <submittedName>
        <fullName evidence="1">Uncharacterized protein</fullName>
    </submittedName>
</protein>
<name>A0ACC3AY58_9EURO</name>
<sequence>MRSARNIYRDDVDFATLALQSPDFAKHVKANGQLDFSDPEAVRQLTKSLLKRDFNLTVDIPENRLCPPVGVCQNPVYVMDQANGALNYILWIQDLLDTTGDEYRDGYDPDRNVVGLDIGTGCCSIYPLLGCTSRPQWAFVATDTDNDNIKSSTETVKANDLQSRIRLVKTDPTDGLIPLHTRLRVDRLDFTMCNPPFYASRDELVSSAEAKERPPFSACTGAEVEMVTDGGEVTFVSRMIEESLELRESVLWYTSMLGKLSSVSVLVEKLIELKNHNYAVTEFVQGNKTKRWAIAWSWADLRPSVNQNVARSISNFPKHLLPFPSEYIFGISTGSIDTISEKLDAELLSLPVQWLWRRNLGTGVGSAMENVWSRQARRKMQGSAGLAHRVEIDEAKTALGFKIQVKKEGIEDKGVRVVVRWLKGTDSVLFESFCGMLKRKAEGR</sequence>
<evidence type="ECO:0000313" key="2">
    <source>
        <dbReference type="Proteomes" id="UP001177260"/>
    </source>
</evidence>
<reference evidence="1 2" key="1">
    <citation type="journal article" date="2023" name="ACS Omega">
        <title>Identification of the Neoaspergillic Acid Biosynthesis Gene Cluster by Establishing an In Vitro CRISPR-Ribonucleoprotein Genetic System in Aspergillus melleus.</title>
        <authorList>
            <person name="Yuan B."/>
            <person name="Grau M.F."/>
            <person name="Murata R.M."/>
            <person name="Torok T."/>
            <person name="Venkateswaran K."/>
            <person name="Stajich J.E."/>
            <person name="Wang C.C.C."/>
        </authorList>
    </citation>
    <scope>NUCLEOTIDE SEQUENCE [LARGE SCALE GENOMIC DNA]</scope>
    <source>
        <strain evidence="1 2">IMV 1140</strain>
    </source>
</reference>
<accession>A0ACC3AY58</accession>
<dbReference type="Proteomes" id="UP001177260">
    <property type="component" value="Unassembled WGS sequence"/>
</dbReference>
<gene>
    <name evidence="1" type="ORF">N8T08_007866</name>
</gene>